<evidence type="ECO:0000313" key="1">
    <source>
        <dbReference type="EMBL" id="QJA90025.1"/>
    </source>
</evidence>
<name>A0A6M3LA35_9ZZZZ</name>
<reference evidence="1" key="1">
    <citation type="submission" date="2020-03" db="EMBL/GenBank/DDBJ databases">
        <title>The deep terrestrial virosphere.</title>
        <authorList>
            <person name="Holmfeldt K."/>
            <person name="Nilsson E."/>
            <person name="Simone D."/>
            <person name="Lopez-Fernandez M."/>
            <person name="Wu X."/>
            <person name="de Brujin I."/>
            <person name="Lundin D."/>
            <person name="Andersson A."/>
            <person name="Bertilsson S."/>
            <person name="Dopson M."/>
        </authorList>
    </citation>
    <scope>NUCLEOTIDE SEQUENCE</scope>
    <source>
        <strain evidence="1">MM415B02459</strain>
    </source>
</reference>
<dbReference type="EMBL" id="MT142885">
    <property type="protein sequence ID" value="QJA90025.1"/>
    <property type="molecule type" value="Genomic_DNA"/>
</dbReference>
<organism evidence="1">
    <name type="scientific">viral metagenome</name>
    <dbReference type="NCBI Taxonomy" id="1070528"/>
    <lineage>
        <taxon>unclassified sequences</taxon>
        <taxon>metagenomes</taxon>
        <taxon>organismal metagenomes</taxon>
    </lineage>
</organism>
<proteinExistence type="predicted"/>
<protein>
    <submittedName>
        <fullName evidence="1">Uncharacterized protein</fullName>
    </submittedName>
</protein>
<dbReference type="AlphaFoldDB" id="A0A6M3LA35"/>
<gene>
    <name evidence="1" type="ORF">MM415B02459_0013</name>
</gene>
<sequence>MVYHFTDFRGGYAVDLPPERMEDQMLKTAQNVYWRDGLQKRQGVSNYSTTDISAYSKIQGMTRQYLNSTWYTIAALQNASGDVSFFYGLNGGGTFTAIDASYKWTGNKEVEFDTLDGKVVAVNGSNKPAIIQNPSGTFSIQNLEAFDVRTRLDDDWWAGQYDASGDVYTDDTTDAQDTGASVDFQYVGATSTGCYVAGTYTFNKVVFKNADNAGVTVDVTYQYYKGSSTWGTMDIATTADFNSGATADVTLEWNYPSDWEVWDGTEDTLEGRYLARLTFTTPPAAAKSCTNLEITHTQYLTQIMADERPDTVETHLNRLYLGAGKNVNFSPPYRLTDWNEYDTEVFEQGGPNIMAMRSMGEFLAVLKEGAIYGYFGNTWENREVRLLSTIGTVRGRTAQVVNNILFFLAKDGIRYFYGSDSKIISKHINSDVLGYTMTNANAVNFRGEYWGCFPSNDVILWFDPDTLRTDDRGDGRVSFFKFTGMTFDIMNWNSGGADDGYLLGAQNIGTKIVKRLNNGAYFDATSSDIATVVQTKDYSNTEPLKKKRYTRTKIDTSKSGDFTYRIYDEYSQNYVEATATSGSGTGHYHREFTIPYTIDGNTFSQYLANTGSVDVTVYGFAIDAIGRKY</sequence>
<accession>A0A6M3LA35</accession>